<reference evidence="2 3" key="1">
    <citation type="submission" date="2022-12" db="EMBL/GenBank/DDBJ databases">
        <authorList>
            <person name="Muema E."/>
        </authorList>
    </citation>
    <scope>NUCLEOTIDE SEQUENCE [LARGE SCALE GENOMIC DNA]</scope>
    <source>
        <strain evidence="3">1326</strain>
    </source>
</reference>
<accession>A0ABU8KTP9</accession>
<dbReference type="Proteomes" id="UP001387293">
    <property type="component" value="Unassembled WGS sequence"/>
</dbReference>
<evidence type="ECO:0000313" key="2">
    <source>
        <dbReference type="EMBL" id="MEI9408475.1"/>
    </source>
</evidence>
<name>A0ABU8KTP9_9HYPH</name>
<evidence type="ECO:0000313" key="3">
    <source>
        <dbReference type="Proteomes" id="UP001387293"/>
    </source>
</evidence>
<organism evidence="2 3">
    <name type="scientific">Mesorhizobium salmacidum</name>
    <dbReference type="NCBI Taxonomy" id="3015171"/>
    <lineage>
        <taxon>Bacteria</taxon>
        <taxon>Pseudomonadati</taxon>
        <taxon>Pseudomonadota</taxon>
        <taxon>Alphaproteobacteria</taxon>
        <taxon>Hyphomicrobiales</taxon>
        <taxon>Phyllobacteriaceae</taxon>
        <taxon>Mesorhizobium</taxon>
    </lineage>
</organism>
<sequence>MSEYQYYEFQAIDRPLSDADRRALRELSSRARITATSFTNSYEWGDFKGDPDELLERWFDLHLYLANWGSRRLMIKLPARLVDGERLGAFLGNNDCSTFRIAGENVILSIWRDELEPGDWDDGESWLAMLSPLRADVLEGDLRLFYLIWLLDVEAEAIEPDEPEPMPGIGPLTGALEAFAEFFCIDQNLLRAAAERSAATDEALLEISVRIIGAMSDAEKSSLLVRVFNGEPHVSAELRALVRARSEPQVATSPGAPRTAADLLIRAGEIRLARERAEAELAEARRQLEAEAAAKAREVRLEDIRRRGESVWTDVEGEIGRRNPAGYDKAAALLSDLQALAEKQDRGEEFHLRLQSIRDRHAGKGRFIERLATLE</sequence>
<dbReference type="RefSeq" id="WP_337105629.1">
    <property type="nucleotide sequence ID" value="NZ_JAPYKS010000004.1"/>
</dbReference>
<comment type="caution">
    <text evidence="2">The sequence shown here is derived from an EMBL/GenBank/DDBJ whole genome shotgun (WGS) entry which is preliminary data.</text>
</comment>
<keyword evidence="1" id="KW-0175">Coiled coil</keyword>
<gene>
    <name evidence="2" type="ORF">O7A60_06805</name>
</gene>
<proteinExistence type="predicted"/>
<dbReference type="EMBL" id="JAPYKS010000004">
    <property type="protein sequence ID" value="MEI9408475.1"/>
    <property type="molecule type" value="Genomic_DNA"/>
</dbReference>
<feature type="coiled-coil region" evidence="1">
    <location>
        <begin position="265"/>
        <end position="298"/>
    </location>
</feature>
<keyword evidence="3" id="KW-1185">Reference proteome</keyword>
<protein>
    <submittedName>
        <fullName evidence="2">Uncharacterized protein</fullName>
    </submittedName>
</protein>
<evidence type="ECO:0000256" key="1">
    <source>
        <dbReference type="SAM" id="Coils"/>
    </source>
</evidence>